<dbReference type="InterPro" id="IPR029052">
    <property type="entry name" value="Metallo-depent_PP-like"/>
</dbReference>
<dbReference type="PANTHER" id="PTHR45867">
    <property type="entry name" value="PURPLE ACID PHOSPHATASE"/>
    <property type="match status" value="1"/>
</dbReference>
<proteinExistence type="inferred from homology"/>
<protein>
    <recommendedName>
        <fullName evidence="3">Purple acid phosphatase</fullName>
        <ecNumber evidence="3">3.1.3.2</ecNumber>
    </recommendedName>
</protein>
<reference evidence="8 9" key="1">
    <citation type="submission" date="2016-11" db="EMBL/GenBank/DDBJ databases">
        <title>The macronuclear genome of Stentor coeruleus: a giant cell with tiny introns.</title>
        <authorList>
            <person name="Slabodnick M."/>
            <person name="Ruby J.G."/>
            <person name="Reiff S.B."/>
            <person name="Swart E.C."/>
            <person name="Gosai S."/>
            <person name="Prabakaran S."/>
            <person name="Witkowska E."/>
            <person name="Larue G.E."/>
            <person name="Fisher S."/>
            <person name="Freeman R.M."/>
            <person name="Gunawardena J."/>
            <person name="Chu W."/>
            <person name="Stover N.A."/>
            <person name="Gregory B.D."/>
            <person name="Nowacki M."/>
            <person name="Derisi J."/>
            <person name="Roy S.W."/>
            <person name="Marshall W.F."/>
            <person name="Sood P."/>
        </authorList>
    </citation>
    <scope>NUCLEOTIDE SEQUENCE [LARGE SCALE GENOMIC DNA]</scope>
    <source>
        <strain evidence="8">WM001</strain>
    </source>
</reference>
<accession>A0A1R2D4L2</accession>
<keyword evidence="3" id="KW-0378">Hydrolase</keyword>
<dbReference type="SUPFAM" id="SSF56300">
    <property type="entry name" value="Metallo-dependent phosphatases"/>
    <property type="match status" value="1"/>
</dbReference>
<dbReference type="SUPFAM" id="SSF49363">
    <property type="entry name" value="Purple acid phosphatase, N-terminal domain"/>
    <property type="match status" value="1"/>
</dbReference>
<evidence type="ECO:0000313" key="9">
    <source>
        <dbReference type="Proteomes" id="UP000187209"/>
    </source>
</evidence>
<dbReference type="Pfam" id="PF16656">
    <property type="entry name" value="Pur_ac_phosph_N"/>
    <property type="match status" value="1"/>
</dbReference>
<evidence type="ECO:0000259" key="7">
    <source>
        <dbReference type="Pfam" id="PF16656"/>
    </source>
</evidence>
<dbReference type="Pfam" id="PF14008">
    <property type="entry name" value="Metallophos_C"/>
    <property type="match status" value="1"/>
</dbReference>
<dbReference type="PANTHER" id="PTHR45867:SF3">
    <property type="entry name" value="ACID PHOSPHATASE TYPE 7"/>
    <property type="match status" value="1"/>
</dbReference>
<comment type="caution">
    <text evidence="8">The sequence shown here is derived from an EMBL/GenBank/DDBJ whole genome shotgun (WGS) entry which is preliminary data.</text>
</comment>
<dbReference type="InterPro" id="IPR015914">
    <property type="entry name" value="PAPs_N"/>
</dbReference>
<dbReference type="EC" id="3.1.3.2" evidence="3"/>
<dbReference type="Gene3D" id="3.60.21.10">
    <property type="match status" value="1"/>
</dbReference>
<name>A0A1R2D4L2_9CILI</name>
<dbReference type="EMBL" id="MPUH01000002">
    <property type="protein sequence ID" value="OMJ96204.1"/>
    <property type="molecule type" value="Genomic_DNA"/>
</dbReference>
<dbReference type="GO" id="GO:0003993">
    <property type="term" value="F:acid phosphatase activity"/>
    <property type="evidence" value="ECO:0007669"/>
    <property type="project" value="UniProtKB-EC"/>
</dbReference>
<dbReference type="InterPro" id="IPR004843">
    <property type="entry name" value="Calcineurin-like_PHP"/>
</dbReference>
<sequence>MFLNILLYYIGVCSAGYATPEQIHLSWTENPNEMRITWVTYLPLSTNLYYRSLLCKDSIDWSEKPASYTIFDAGNIFIRYEFIHTVTIQISSDCIYEYYAGSYYGWSPTYKFRGLSPGTKIFDSIDMLLVADWGGGTVGQLTKNLILKQISLDQVDGILHAGDLAYDLPDLEGMVGDSWLNMIQPIAARIPYMVSPGNHEYINNCSHFKNRFKMPINEANQGTGYFFSFDLGRAHFIMINTEIIVDDKMASEIYTEVNWLKKDLKKANENRDERPWIIVLTHRNLYCSVDWTLPYKEKNSNCGVDSIILRRYLEDLLYQEGVDLFFQAHVHQYERNSPIYKNKTVKSDYDDKYMHVNPKATIYITNGNAGNIEHHNNPISKTPQKWSIFAAEAYGYGKLHVFNKTHIYYQQYSSGREIAIDHLWIIKDKLRF</sequence>
<comment type="catalytic activity">
    <reaction evidence="3">
        <text>a phosphate monoester + H2O = an alcohol + phosphate</text>
        <dbReference type="Rhea" id="RHEA:15017"/>
        <dbReference type="ChEBI" id="CHEBI:15377"/>
        <dbReference type="ChEBI" id="CHEBI:30879"/>
        <dbReference type="ChEBI" id="CHEBI:43474"/>
        <dbReference type="ChEBI" id="CHEBI:67140"/>
        <dbReference type="EC" id="3.1.3.2"/>
    </reaction>
</comment>
<organism evidence="8 9">
    <name type="scientific">Stentor coeruleus</name>
    <dbReference type="NCBI Taxonomy" id="5963"/>
    <lineage>
        <taxon>Eukaryota</taxon>
        <taxon>Sar</taxon>
        <taxon>Alveolata</taxon>
        <taxon>Ciliophora</taxon>
        <taxon>Postciliodesmatophora</taxon>
        <taxon>Heterotrichea</taxon>
        <taxon>Heterotrichida</taxon>
        <taxon>Stentoridae</taxon>
        <taxon>Stentor</taxon>
    </lineage>
</organism>
<dbReference type="InterPro" id="IPR041792">
    <property type="entry name" value="MPP_PAP"/>
</dbReference>
<feature type="domain" description="Calcineurin-like phosphoesterase" evidence="5">
    <location>
        <begin position="146"/>
        <end position="333"/>
    </location>
</feature>
<feature type="chain" id="PRO_5013204048" description="Purple acid phosphatase" evidence="4">
    <location>
        <begin position="16"/>
        <end position="432"/>
    </location>
</feature>
<feature type="signal peptide" evidence="4">
    <location>
        <begin position="1"/>
        <end position="15"/>
    </location>
</feature>
<dbReference type="GO" id="GO:0046872">
    <property type="term" value="F:metal ion binding"/>
    <property type="evidence" value="ECO:0007669"/>
    <property type="project" value="InterPro"/>
</dbReference>
<dbReference type="AlphaFoldDB" id="A0A1R2D4L2"/>
<keyword evidence="2" id="KW-0325">Glycoprotein</keyword>
<comment type="similarity">
    <text evidence="3">Belongs to the metallophosphoesterase superfamily. Purple acid phosphatase family.</text>
</comment>
<dbReference type="Gene3D" id="2.60.40.380">
    <property type="entry name" value="Purple acid phosphatase-like, N-terminal"/>
    <property type="match status" value="1"/>
</dbReference>
<feature type="domain" description="Purple acid phosphatase N-terminal" evidence="7">
    <location>
        <begin position="20"/>
        <end position="113"/>
    </location>
</feature>
<dbReference type="InterPro" id="IPR008963">
    <property type="entry name" value="Purple_acid_Pase-like_N"/>
</dbReference>
<evidence type="ECO:0000256" key="1">
    <source>
        <dbReference type="ARBA" id="ARBA00022729"/>
    </source>
</evidence>
<keyword evidence="9" id="KW-1185">Reference proteome</keyword>
<evidence type="ECO:0000259" key="5">
    <source>
        <dbReference type="Pfam" id="PF00149"/>
    </source>
</evidence>
<keyword evidence="1 4" id="KW-0732">Signal</keyword>
<dbReference type="Pfam" id="PF00149">
    <property type="entry name" value="Metallophos"/>
    <property type="match status" value="1"/>
</dbReference>
<evidence type="ECO:0000256" key="3">
    <source>
        <dbReference type="RuleBase" id="RU361203"/>
    </source>
</evidence>
<dbReference type="CDD" id="cd00839">
    <property type="entry name" value="MPP_PAPs"/>
    <property type="match status" value="1"/>
</dbReference>
<evidence type="ECO:0000259" key="6">
    <source>
        <dbReference type="Pfam" id="PF14008"/>
    </source>
</evidence>
<evidence type="ECO:0000313" key="8">
    <source>
        <dbReference type="EMBL" id="OMJ96204.1"/>
    </source>
</evidence>
<gene>
    <name evidence="8" type="ORF">SteCoe_162</name>
</gene>
<evidence type="ECO:0000256" key="4">
    <source>
        <dbReference type="SAM" id="SignalP"/>
    </source>
</evidence>
<dbReference type="Proteomes" id="UP000187209">
    <property type="component" value="Unassembled WGS sequence"/>
</dbReference>
<dbReference type="OrthoDB" id="293655at2759"/>
<feature type="domain" description="Purple acid phosphatase C-terminal" evidence="6">
    <location>
        <begin position="360"/>
        <end position="421"/>
    </location>
</feature>
<evidence type="ECO:0000256" key="2">
    <source>
        <dbReference type="ARBA" id="ARBA00023180"/>
    </source>
</evidence>
<dbReference type="InterPro" id="IPR025733">
    <property type="entry name" value="PAPs_C"/>
</dbReference>